<dbReference type="EMBL" id="JAPFFF010000030">
    <property type="protein sequence ID" value="KAK8845931.1"/>
    <property type="molecule type" value="Genomic_DNA"/>
</dbReference>
<evidence type="ECO:0000313" key="2">
    <source>
        <dbReference type="Proteomes" id="UP001470230"/>
    </source>
</evidence>
<dbReference type="Proteomes" id="UP001470230">
    <property type="component" value="Unassembled WGS sequence"/>
</dbReference>
<organism evidence="1 2">
    <name type="scientific">Tritrichomonas musculus</name>
    <dbReference type="NCBI Taxonomy" id="1915356"/>
    <lineage>
        <taxon>Eukaryota</taxon>
        <taxon>Metamonada</taxon>
        <taxon>Parabasalia</taxon>
        <taxon>Tritrichomonadida</taxon>
        <taxon>Tritrichomonadidae</taxon>
        <taxon>Tritrichomonas</taxon>
    </lineage>
</organism>
<reference evidence="1 2" key="1">
    <citation type="submission" date="2024-04" db="EMBL/GenBank/DDBJ databases">
        <title>Tritrichomonas musculus Genome.</title>
        <authorList>
            <person name="Alves-Ferreira E."/>
            <person name="Grigg M."/>
            <person name="Lorenzi H."/>
            <person name="Galac M."/>
        </authorList>
    </citation>
    <scope>NUCLEOTIDE SEQUENCE [LARGE SCALE GENOMIC DNA]</scope>
    <source>
        <strain evidence="1 2">EAF2021</strain>
    </source>
</reference>
<proteinExistence type="predicted"/>
<protein>
    <submittedName>
        <fullName evidence="1">Uncharacterized protein</fullName>
    </submittedName>
</protein>
<accession>A0ABR2HER0</accession>
<keyword evidence="2" id="KW-1185">Reference proteome</keyword>
<comment type="caution">
    <text evidence="1">The sequence shown here is derived from an EMBL/GenBank/DDBJ whole genome shotgun (WGS) entry which is preliminary data.</text>
</comment>
<sequence>MQFCCDFDDFEDFSSEASELDEKLNVLIGRFEIDSNFENLRKGIDKLTIEIKEISKNTSSSAFGIHAALILDKIEVIDECYQYHSTKDKNQKNQLEEKIKETIGWYGEAIDTVIKKSLEFRST</sequence>
<gene>
    <name evidence="1" type="ORF">M9Y10_020866</name>
</gene>
<evidence type="ECO:0000313" key="1">
    <source>
        <dbReference type="EMBL" id="KAK8845931.1"/>
    </source>
</evidence>
<name>A0ABR2HER0_9EUKA</name>